<keyword evidence="3" id="KW-0808">Transferase</keyword>
<feature type="compositionally biased region" description="Basic and acidic residues" evidence="1">
    <location>
        <begin position="61"/>
        <end position="71"/>
    </location>
</feature>
<dbReference type="InterPro" id="IPR000719">
    <property type="entry name" value="Prot_kinase_dom"/>
</dbReference>
<dbReference type="OrthoDB" id="346907at2759"/>
<dbReference type="GO" id="GO:0005524">
    <property type="term" value="F:ATP binding"/>
    <property type="evidence" value="ECO:0007669"/>
    <property type="project" value="InterPro"/>
</dbReference>
<feature type="region of interest" description="Disordered" evidence="1">
    <location>
        <begin position="253"/>
        <end position="298"/>
    </location>
</feature>
<evidence type="ECO:0000259" key="2">
    <source>
        <dbReference type="PROSITE" id="PS50011"/>
    </source>
</evidence>
<dbReference type="Proteomes" id="UP000217790">
    <property type="component" value="Unassembled WGS sequence"/>
</dbReference>
<organism evidence="3 4">
    <name type="scientific">Armillaria gallica</name>
    <name type="common">Bulbous honey fungus</name>
    <name type="synonym">Armillaria bulbosa</name>
    <dbReference type="NCBI Taxonomy" id="47427"/>
    <lineage>
        <taxon>Eukaryota</taxon>
        <taxon>Fungi</taxon>
        <taxon>Dikarya</taxon>
        <taxon>Basidiomycota</taxon>
        <taxon>Agaricomycotina</taxon>
        <taxon>Agaricomycetes</taxon>
        <taxon>Agaricomycetidae</taxon>
        <taxon>Agaricales</taxon>
        <taxon>Marasmiineae</taxon>
        <taxon>Physalacriaceae</taxon>
        <taxon>Armillaria</taxon>
    </lineage>
</organism>
<accession>A0A2H3DUN3</accession>
<dbReference type="Gene3D" id="1.10.510.10">
    <property type="entry name" value="Transferase(Phosphotransferase) domain 1"/>
    <property type="match status" value="1"/>
</dbReference>
<dbReference type="AlphaFoldDB" id="A0A2H3DUN3"/>
<reference evidence="4" key="1">
    <citation type="journal article" date="2017" name="Nat. Ecol. Evol.">
        <title>Genome expansion and lineage-specific genetic innovations in the forest pathogenic fungi Armillaria.</title>
        <authorList>
            <person name="Sipos G."/>
            <person name="Prasanna A.N."/>
            <person name="Walter M.C."/>
            <person name="O'Connor E."/>
            <person name="Balint B."/>
            <person name="Krizsan K."/>
            <person name="Kiss B."/>
            <person name="Hess J."/>
            <person name="Varga T."/>
            <person name="Slot J."/>
            <person name="Riley R."/>
            <person name="Boka B."/>
            <person name="Rigling D."/>
            <person name="Barry K."/>
            <person name="Lee J."/>
            <person name="Mihaltcheva S."/>
            <person name="LaButti K."/>
            <person name="Lipzen A."/>
            <person name="Waldron R."/>
            <person name="Moloney N.M."/>
            <person name="Sperisen C."/>
            <person name="Kredics L."/>
            <person name="Vagvoelgyi C."/>
            <person name="Patrignani A."/>
            <person name="Fitzpatrick D."/>
            <person name="Nagy I."/>
            <person name="Doyle S."/>
            <person name="Anderson J.B."/>
            <person name="Grigoriev I.V."/>
            <person name="Gueldener U."/>
            <person name="Muensterkoetter M."/>
            <person name="Nagy L.G."/>
        </authorList>
    </citation>
    <scope>NUCLEOTIDE SEQUENCE [LARGE SCALE GENOMIC DNA]</scope>
    <source>
        <strain evidence="4">Ar21-2</strain>
    </source>
</reference>
<evidence type="ECO:0000313" key="3">
    <source>
        <dbReference type="EMBL" id="PBK92827.1"/>
    </source>
</evidence>
<feature type="region of interest" description="Disordered" evidence="1">
    <location>
        <begin position="1"/>
        <end position="85"/>
    </location>
</feature>
<keyword evidence="4" id="KW-1185">Reference proteome</keyword>
<dbReference type="InterPro" id="IPR051681">
    <property type="entry name" value="Ser/Thr_Kinases-Pseudokinases"/>
</dbReference>
<feature type="region of interest" description="Disordered" evidence="1">
    <location>
        <begin position="119"/>
        <end position="144"/>
    </location>
</feature>
<dbReference type="PANTHER" id="PTHR44329">
    <property type="entry name" value="SERINE/THREONINE-PROTEIN KINASE TNNI3K-RELATED"/>
    <property type="match status" value="1"/>
</dbReference>
<gene>
    <name evidence="3" type="ORF">ARMGADRAFT_966164</name>
</gene>
<evidence type="ECO:0000256" key="1">
    <source>
        <dbReference type="SAM" id="MobiDB-lite"/>
    </source>
</evidence>
<dbReference type="EMBL" id="KZ293657">
    <property type="protein sequence ID" value="PBK92827.1"/>
    <property type="molecule type" value="Genomic_DNA"/>
</dbReference>
<dbReference type="PROSITE" id="PS50011">
    <property type="entry name" value="PROTEIN_KINASE_DOM"/>
    <property type="match status" value="1"/>
</dbReference>
<protein>
    <submittedName>
        <fullName evidence="3">Kinase-like protein</fullName>
    </submittedName>
</protein>
<dbReference type="STRING" id="47427.A0A2H3DUN3"/>
<dbReference type="InParanoid" id="A0A2H3DUN3"/>
<sequence length="710" mass="80182">MPTDASRSIAEKNSHSIPKDDSVEGQTASTGSAIPINGHANAEVEKMEVDQLWTSHTRAKLGKEKEVERDQSPSPSPASISINQDVGLPPTLPIATKPAYNASFPSLLTMTRPGSIKSFPHASLSSNRSSPYHRPSLETPSPTLYCQPLVNTSSSSFRRRYSLMFSHNNPNHPLLPEFLLPPKPVDGSEAYRPRYKTLQSLSHSQASAYTYSPSPPPIPAQGSNLIFKFSYPRYPECDQPTWKRWEDERYYAEHSDDGSESFSREQYLKRREGGAQEARIGNRRDEEEPRIEEKPIKDEVEDSRRSQWWRGQEEYLRAPQKCLERRPSLNNWTQINLNDEETDVRTQIQSLLRDVARPWRTVDLLSPSAEGVVMDVLQQELDDASCPDEYRTVCMKCLQTLSKARNIVPSSFSCRDVIREGENPIWGGGFSDIWKGRLHNTQVCLKVLRIFISGEDRAKVIRDFCREALVWRQLRHPNVLPFLGVSEDLFAPSYCLISPWMVNGNIVAYLQAHPDHDRLTSLVQVADAMRYLHNLDPPIVHADIRGVCSLRANILVADDRRCCLADFGLSLITESQNLSTTSGMRRGSLRWLAPEYILPGSLDQSCIAARDSYAYGCTVIEVFTGKPPFSDIRNDRIFMTEVIARRSRPPLELPEDVFPYDGLPSLVAECLRTSPGERPDARRISRRIRSVTNSPTLVPISLAIPIPSKT</sequence>
<keyword evidence="3" id="KW-0418">Kinase</keyword>
<dbReference type="OMA" id="FCSERVI"/>
<evidence type="ECO:0000313" key="4">
    <source>
        <dbReference type="Proteomes" id="UP000217790"/>
    </source>
</evidence>
<proteinExistence type="predicted"/>
<feature type="domain" description="Protein kinase" evidence="2">
    <location>
        <begin position="419"/>
        <end position="697"/>
    </location>
</feature>
<name>A0A2H3DUN3_ARMGA</name>
<dbReference type="InterPro" id="IPR001245">
    <property type="entry name" value="Ser-Thr/Tyr_kinase_cat_dom"/>
</dbReference>
<feature type="compositionally biased region" description="Basic and acidic residues" evidence="1">
    <location>
        <begin position="9"/>
        <end position="22"/>
    </location>
</feature>
<dbReference type="Pfam" id="PF07714">
    <property type="entry name" value="PK_Tyr_Ser-Thr"/>
    <property type="match status" value="1"/>
</dbReference>
<dbReference type="SUPFAM" id="SSF56112">
    <property type="entry name" value="Protein kinase-like (PK-like)"/>
    <property type="match status" value="1"/>
</dbReference>
<dbReference type="InterPro" id="IPR011009">
    <property type="entry name" value="Kinase-like_dom_sf"/>
</dbReference>
<dbReference type="GO" id="GO:0004674">
    <property type="term" value="F:protein serine/threonine kinase activity"/>
    <property type="evidence" value="ECO:0007669"/>
    <property type="project" value="TreeGrafter"/>
</dbReference>